<dbReference type="EMBL" id="JAZDQU010000001">
    <property type="protein sequence ID" value="MEE1884588.1"/>
    <property type="molecule type" value="Genomic_DNA"/>
</dbReference>
<dbReference type="Gene3D" id="3.10.450.50">
    <property type="match status" value="1"/>
</dbReference>
<name>A0ABU7H0M2_9SPHI</name>
<keyword evidence="1" id="KW-0732">Signal</keyword>
<organism evidence="2 3">
    <name type="scientific">Pedobacter flavus</name>
    <dbReference type="NCBI Taxonomy" id="3113906"/>
    <lineage>
        <taxon>Bacteria</taxon>
        <taxon>Pseudomonadati</taxon>
        <taxon>Bacteroidota</taxon>
        <taxon>Sphingobacteriia</taxon>
        <taxon>Sphingobacteriales</taxon>
        <taxon>Sphingobacteriaceae</taxon>
        <taxon>Pedobacter</taxon>
    </lineage>
</organism>
<gene>
    <name evidence="2" type="ORF">VRU49_04045</name>
</gene>
<protein>
    <submittedName>
        <fullName evidence="2">Nuclear transport factor 2 family protein</fullName>
    </submittedName>
</protein>
<dbReference type="SUPFAM" id="SSF54427">
    <property type="entry name" value="NTF2-like"/>
    <property type="match status" value="1"/>
</dbReference>
<keyword evidence="3" id="KW-1185">Reference proteome</keyword>
<evidence type="ECO:0000313" key="2">
    <source>
        <dbReference type="EMBL" id="MEE1884588.1"/>
    </source>
</evidence>
<comment type="caution">
    <text evidence="2">The sequence shown here is derived from an EMBL/GenBank/DDBJ whole genome shotgun (WGS) entry which is preliminary data.</text>
</comment>
<dbReference type="Proteomes" id="UP001337681">
    <property type="component" value="Unassembled WGS sequence"/>
</dbReference>
<sequence length="154" mass="17714">MKNVFTLILLLFATQSFGQNASNNEIEIKKTINQLFEGMYKSDSTLLKNSFDKNAILQTIVKNKEGIVSVKNESTQEFIKSIGGKHPQYEEKIKFIDIKVDGELATVWTNYQFFVDNKFSHCGVNSFQMVKSNNSWKIAYIIDTRRKDNCPDIN</sequence>
<evidence type="ECO:0000256" key="1">
    <source>
        <dbReference type="SAM" id="SignalP"/>
    </source>
</evidence>
<reference evidence="2 3" key="1">
    <citation type="submission" date="2024-01" db="EMBL/GenBank/DDBJ databases">
        <title>Pedobacter sp. nov., isolated from oil-contaminated soil.</title>
        <authorList>
            <person name="Le N.T.T."/>
        </authorList>
    </citation>
    <scope>NUCLEOTIDE SEQUENCE [LARGE SCALE GENOMIC DNA]</scope>
    <source>
        <strain evidence="2 3">VNH31</strain>
    </source>
</reference>
<dbReference type="InterPro" id="IPR039437">
    <property type="entry name" value="FrzH/put_lumazine-bd"/>
</dbReference>
<evidence type="ECO:0000313" key="3">
    <source>
        <dbReference type="Proteomes" id="UP001337681"/>
    </source>
</evidence>
<dbReference type="RefSeq" id="WP_330145502.1">
    <property type="nucleotide sequence ID" value="NZ_JAZDQU010000001.1"/>
</dbReference>
<proteinExistence type="predicted"/>
<dbReference type="InterPro" id="IPR032710">
    <property type="entry name" value="NTF2-like_dom_sf"/>
</dbReference>
<dbReference type="Pfam" id="PF12893">
    <property type="entry name" value="Lumazine_bd_2"/>
    <property type="match status" value="1"/>
</dbReference>
<feature type="signal peptide" evidence="1">
    <location>
        <begin position="1"/>
        <end position="21"/>
    </location>
</feature>
<feature type="chain" id="PRO_5045058113" evidence="1">
    <location>
        <begin position="22"/>
        <end position="154"/>
    </location>
</feature>
<accession>A0ABU7H0M2</accession>